<feature type="compositionally biased region" description="Basic residues" evidence="1">
    <location>
        <begin position="11"/>
        <end position="26"/>
    </location>
</feature>
<organism evidence="2">
    <name type="scientific">Mytilinidion resinicola</name>
    <dbReference type="NCBI Taxonomy" id="574789"/>
    <lineage>
        <taxon>Eukaryota</taxon>
        <taxon>Fungi</taxon>
        <taxon>Dikarya</taxon>
        <taxon>Ascomycota</taxon>
        <taxon>Pezizomycotina</taxon>
        <taxon>Dothideomycetes</taxon>
        <taxon>Pleosporomycetidae</taxon>
        <taxon>Mytilinidiales</taxon>
        <taxon>Mytilinidiaceae</taxon>
        <taxon>Mytilinidion</taxon>
    </lineage>
</organism>
<name>A0A6A6Y692_9PEZI</name>
<feature type="region of interest" description="Disordered" evidence="1">
    <location>
        <begin position="1"/>
        <end position="32"/>
    </location>
</feature>
<dbReference type="EMBL" id="MU003714">
    <property type="protein sequence ID" value="KAF2804200.1"/>
    <property type="molecule type" value="Genomic_DNA"/>
</dbReference>
<evidence type="ECO:0000313" key="2">
    <source>
        <dbReference type="EMBL" id="KAF2804200.1"/>
    </source>
</evidence>
<proteinExistence type="predicted"/>
<dbReference type="AlphaFoldDB" id="A0A6A6Y692"/>
<dbReference type="Proteomes" id="UP000504636">
    <property type="component" value="Unplaced"/>
</dbReference>
<reference evidence="4" key="3">
    <citation type="submission" date="2025-04" db="UniProtKB">
        <authorList>
            <consortium name="RefSeq"/>
        </authorList>
    </citation>
    <scope>IDENTIFICATION</scope>
    <source>
        <strain evidence="4">CBS 304.34</strain>
    </source>
</reference>
<keyword evidence="3" id="KW-1185">Reference proteome</keyword>
<sequence length="243" mass="27622">MRVKGGLTRPRGAHKALHLPHNRPPRSGHEGSVNELALRSIMRLLKSGFMRILNRCFPPDALRSGLAVPITGDAMRSITWLREGRSSRACKTAFSVRRCHPADMLRAEGSTAKRHFPTNALPQVLRRIGYTSFKRNKRNQSGKLVVARRRISLSEFHTTKHLNDSETDMRQNTTLHDMYQVEDAIHRPLSVMQVDRIADRWEDLLYQHGNTVDGHNAAGRGETLGCCIPEHVQPKLQRFGNER</sequence>
<dbReference type="GeneID" id="54466931"/>
<evidence type="ECO:0000313" key="4">
    <source>
        <dbReference type="RefSeq" id="XP_033571164.1"/>
    </source>
</evidence>
<gene>
    <name evidence="2 4" type="ORF">BDZ99DRAFT_525791</name>
</gene>
<protein>
    <submittedName>
        <fullName evidence="2 4">Uncharacterized protein</fullName>
    </submittedName>
</protein>
<accession>A0A6A6Y692</accession>
<evidence type="ECO:0000313" key="3">
    <source>
        <dbReference type="Proteomes" id="UP000504636"/>
    </source>
</evidence>
<reference evidence="4" key="2">
    <citation type="submission" date="2020-04" db="EMBL/GenBank/DDBJ databases">
        <authorList>
            <consortium name="NCBI Genome Project"/>
        </authorList>
    </citation>
    <scope>NUCLEOTIDE SEQUENCE</scope>
    <source>
        <strain evidence="4">CBS 304.34</strain>
    </source>
</reference>
<reference evidence="2 4" key="1">
    <citation type="journal article" date="2020" name="Stud. Mycol.">
        <title>101 Dothideomycetes genomes: a test case for predicting lifestyles and emergence of pathogens.</title>
        <authorList>
            <person name="Haridas S."/>
            <person name="Albert R."/>
            <person name="Binder M."/>
            <person name="Bloem J."/>
            <person name="Labutti K."/>
            <person name="Salamov A."/>
            <person name="Andreopoulos B."/>
            <person name="Baker S."/>
            <person name="Barry K."/>
            <person name="Bills G."/>
            <person name="Bluhm B."/>
            <person name="Cannon C."/>
            <person name="Castanera R."/>
            <person name="Culley D."/>
            <person name="Daum C."/>
            <person name="Ezra D."/>
            <person name="Gonzalez J."/>
            <person name="Henrissat B."/>
            <person name="Kuo A."/>
            <person name="Liang C."/>
            <person name="Lipzen A."/>
            <person name="Lutzoni F."/>
            <person name="Magnuson J."/>
            <person name="Mondo S."/>
            <person name="Nolan M."/>
            <person name="Ohm R."/>
            <person name="Pangilinan J."/>
            <person name="Park H.-J."/>
            <person name="Ramirez L."/>
            <person name="Alfaro M."/>
            <person name="Sun H."/>
            <person name="Tritt A."/>
            <person name="Yoshinaga Y."/>
            <person name="Zwiers L.-H."/>
            <person name="Turgeon B."/>
            <person name="Goodwin S."/>
            <person name="Spatafora J."/>
            <person name="Crous P."/>
            <person name="Grigoriev I."/>
        </authorList>
    </citation>
    <scope>NUCLEOTIDE SEQUENCE</scope>
    <source>
        <strain evidence="2 4">CBS 304.34</strain>
    </source>
</reference>
<dbReference type="RefSeq" id="XP_033571164.1">
    <property type="nucleotide sequence ID" value="XM_033726038.1"/>
</dbReference>
<evidence type="ECO:0000256" key="1">
    <source>
        <dbReference type="SAM" id="MobiDB-lite"/>
    </source>
</evidence>